<dbReference type="Pfam" id="PF13358">
    <property type="entry name" value="DDE_3"/>
    <property type="match status" value="1"/>
</dbReference>
<protein>
    <recommendedName>
        <fullName evidence="1">Tc1-like transposase DDE domain-containing protein</fullName>
    </recommendedName>
</protein>
<evidence type="ECO:0000259" key="1">
    <source>
        <dbReference type="Pfam" id="PF13358"/>
    </source>
</evidence>
<accession>X1CSD2</accession>
<sequence>MERVSDVYKRPYNADYPVVCMDESPKQLVAEARPSTAMKPGQEARVDYEYIRHGNVNIFMASEPLRGKRLVEVTEFKIKKGLSVISRLT</sequence>
<dbReference type="EMBL" id="BART01016867">
    <property type="protein sequence ID" value="GAG87176.1"/>
    <property type="molecule type" value="Genomic_DNA"/>
</dbReference>
<name>X1CSD2_9ZZZZ</name>
<dbReference type="InterPro" id="IPR038717">
    <property type="entry name" value="Tc1-like_DDE_dom"/>
</dbReference>
<gene>
    <name evidence="2" type="ORF">S01H4_32301</name>
</gene>
<evidence type="ECO:0000313" key="2">
    <source>
        <dbReference type="EMBL" id="GAG87176.1"/>
    </source>
</evidence>
<comment type="caution">
    <text evidence="2">The sequence shown here is derived from an EMBL/GenBank/DDBJ whole genome shotgun (WGS) entry which is preliminary data.</text>
</comment>
<feature type="domain" description="Tc1-like transposase DDE" evidence="1">
    <location>
        <begin position="17"/>
        <end position="74"/>
    </location>
</feature>
<dbReference type="AlphaFoldDB" id="X1CSD2"/>
<proteinExistence type="predicted"/>
<organism evidence="2">
    <name type="scientific">marine sediment metagenome</name>
    <dbReference type="NCBI Taxonomy" id="412755"/>
    <lineage>
        <taxon>unclassified sequences</taxon>
        <taxon>metagenomes</taxon>
        <taxon>ecological metagenomes</taxon>
    </lineage>
</organism>
<reference evidence="2" key="1">
    <citation type="journal article" date="2014" name="Front. Microbiol.">
        <title>High frequency of phylogenetically diverse reductive dehalogenase-homologous genes in deep subseafloor sedimentary metagenomes.</title>
        <authorList>
            <person name="Kawai M."/>
            <person name="Futagami T."/>
            <person name="Toyoda A."/>
            <person name="Takaki Y."/>
            <person name="Nishi S."/>
            <person name="Hori S."/>
            <person name="Arai W."/>
            <person name="Tsubouchi T."/>
            <person name="Morono Y."/>
            <person name="Uchiyama I."/>
            <person name="Ito T."/>
            <person name="Fujiyama A."/>
            <person name="Inagaki F."/>
            <person name="Takami H."/>
        </authorList>
    </citation>
    <scope>NUCLEOTIDE SEQUENCE</scope>
    <source>
        <strain evidence="2">Expedition CK06-06</strain>
    </source>
</reference>